<proteinExistence type="predicted"/>
<name>A0A419T5I3_9FIRM</name>
<evidence type="ECO:0000256" key="1">
    <source>
        <dbReference type="SAM" id="Phobius"/>
    </source>
</evidence>
<keyword evidence="3" id="KW-1185">Reference proteome</keyword>
<gene>
    <name evidence="2" type="ORF">BET03_10375</name>
</gene>
<dbReference type="AlphaFoldDB" id="A0A419T5I3"/>
<feature type="transmembrane region" description="Helical" evidence="1">
    <location>
        <begin position="35"/>
        <end position="58"/>
    </location>
</feature>
<feature type="transmembrane region" description="Helical" evidence="1">
    <location>
        <begin position="118"/>
        <end position="146"/>
    </location>
</feature>
<keyword evidence="1" id="KW-0812">Transmembrane</keyword>
<sequence length="287" mass="33004">MEAGNIFFSFKGIKMKNSFIDYSKKSFRLIFDNPILFVPALIQIFSLLITILPLINYIGDNNSFNTFTPAYFPALLILIFFLVIINLLIEIGVLFMIKEVVLYNETSIRSLFKGIKKYFVRIFFGSIIIAVVFGILSAIIAVPLFILTNLRILSFIVIFIFILALSTFIYMWETILVYEDCGVFKSIDLSFRFAKMNFGLLFLVNLLDAILTGDNKSKLNSNQQRKPINIDLPTPFFIDLIKPLSITLIVLLSLISIVLDLFFLTLAFVIYDDRRDMLRSEIELTKE</sequence>
<keyword evidence="1" id="KW-0472">Membrane</keyword>
<accession>A0A419T5I3</accession>
<feature type="transmembrane region" description="Helical" evidence="1">
    <location>
        <begin position="152"/>
        <end position="172"/>
    </location>
</feature>
<feature type="transmembrane region" description="Helical" evidence="1">
    <location>
        <begin position="70"/>
        <end position="97"/>
    </location>
</feature>
<comment type="caution">
    <text evidence="2">The sequence shown here is derived from an EMBL/GenBank/DDBJ whole genome shotgun (WGS) entry which is preliminary data.</text>
</comment>
<reference evidence="2 3" key="1">
    <citation type="submission" date="2016-08" db="EMBL/GenBank/DDBJ databases">
        <title>Novel Firmicutes and Novel Genomes.</title>
        <authorList>
            <person name="Poppleton D.I."/>
            <person name="Gribaldo S."/>
        </authorList>
    </citation>
    <scope>NUCLEOTIDE SEQUENCE [LARGE SCALE GENOMIC DNA]</scope>
    <source>
        <strain evidence="2 3">CTT3</strain>
    </source>
</reference>
<organism evidence="2 3">
    <name type="scientific">Thermohalobacter berrensis</name>
    <dbReference type="NCBI Taxonomy" id="99594"/>
    <lineage>
        <taxon>Bacteria</taxon>
        <taxon>Bacillati</taxon>
        <taxon>Bacillota</taxon>
        <taxon>Tissierellia</taxon>
        <taxon>Tissierellales</taxon>
        <taxon>Thermohalobacteraceae</taxon>
        <taxon>Thermohalobacter</taxon>
    </lineage>
</organism>
<protein>
    <submittedName>
        <fullName evidence="2">Uncharacterized protein</fullName>
    </submittedName>
</protein>
<feature type="transmembrane region" description="Helical" evidence="1">
    <location>
        <begin position="246"/>
        <end position="271"/>
    </location>
</feature>
<keyword evidence="1" id="KW-1133">Transmembrane helix</keyword>
<dbReference type="EMBL" id="MCIB01000009">
    <property type="protein sequence ID" value="RKD32731.1"/>
    <property type="molecule type" value="Genomic_DNA"/>
</dbReference>
<dbReference type="Proteomes" id="UP000284177">
    <property type="component" value="Unassembled WGS sequence"/>
</dbReference>
<evidence type="ECO:0000313" key="2">
    <source>
        <dbReference type="EMBL" id="RKD32731.1"/>
    </source>
</evidence>
<evidence type="ECO:0000313" key="3">
    <source>
        <dbReference type="Proteomes" id="UP000284177"/>
    </source>
</evidence>
<feature type="transmembrane region" description="Helical" evidence="1">
    <location>
        <begin position="193"/>
        <end position="211"/>
    </location>
</feature>